<keyword evidence="2" id="KW-1185">Reference proteome</keyword>
<dbReference type="PANTHER" id="PTHR43224">
    <property type="entry name" value="AMIDINOTRANSFERASE"/>
    <property type="match status" value="1"/>
</dbReference>
<dbReference type="PANTHER" id="PTHR43224:SF1">
    <property type="entry name" value="AMIDINOTRANSFERASE"/>
    <property type="match status" value="1"/>
</dbReference>
<evidence type="ECO:0000313" key="2">
    <source>
        <dbReference type="Proteomes" id="UP000613030"/>
    </source>
</evidence>
<sequence>MINYLTKTFRIADVIQLGETPGRNTGNLAAVFDDGSKRMYACREGEGVAPEVQAWAEAVGYQPVPLAVTEEDGRASTDMASVLFLGTGFALVCLDALRSEQDQDTLLDDLVAANRKVIAISYAQRKRFITGIMEVATHYGEPVVVLSETFHNSLLPGQADALSSFATLLPVSWDEAGPWGAGISPAAFFTAVSLEKIVS</sequence>
<organism evidence="1 2">
    <name type="scientific">Chryseolinea lacunae</name>
    <dbReference type="NCBI Taxonomy" id="2801331"/>
    <lineage>
        <taxon>Bacteria</taxon>
        <taxon>Pseudomonadati</taxon>
        <taxon>Bacteroidota</taxon>
        <taxon>Cytophagia</taxon>
        <taxon>Cytophagales</taxon>
        <taxon>Fulvivirgaceae</taxon>
        <taxon>Chryseolinea</taxon>
    </lineage>
</organism>
<name>A0ABS1KXG6_9BACT</name>
<dbReference type="EMBL" id="JAERRB010000009">
    <property type="protein sequence ID" value="MBL0744099.1"/>
    <property type="molecule type" value="Genomic_DNA"/>
</dbReference>
<evidence type="ECO:0000313" key="1">
    <source>
        <dbReference type="EMBL" id="MBL0744099.1"/>
    </source>
</evidence>
<comment type="caution">
    <text evidence="1">The sequence shown here is derived from an EMBL/GenBank/DDBJ whole genome shotgun (WGS) entry which is preliminary data.</text>
</comment>
<proteinExistence type="predicted"/>
<dbReference type="InterPro" id="IPR014541">
    <property type="entry name" value="Amdntrnsf_FN0238"/>
</dbReference>
<gene>
    <name evidence="1" type="ORF">JI741_22895</name>
</gene>
<dbReference type="RefSeq" id="WP_202013746.1">
    <property type="nucleotide sequence ID" value="NZ_JAERRB010000009.1"/>
</dbReference>
<dbReference type="Pfam" id="PF19420">
    <property type="entry name" value="DDAH_eukar"/>
    <property type="match status" value="1"/>
</dbReference>
<protein>
    <submittedName>
        <fullName evidence="1">Uncharacterized protein</fullName>
    </submittedName>
</protein>
<reference evidence="1 2" key="1">
    <citation type="submission" date="2021-01" db="EMBL/GenBank/DDBJ databases">
        <title>Chryseolinea sp. Jin1 Genome sequencing and assembly.</title>
        <authorList>
            <person name="Kim I."/>
        </authorList>
    </citation>
    <scope>NUCLEOTIDE SEQUENCE [LARGE SCALE GENOMIC DNA]</scope>
    <source>
        <strain evidence="1 2">Jin1</strain>
    </source>
</reference>
<dbReference type="Proteomes" id="UP000613030">
    <property type="component" value="Unassembled WGS sequence"/>
</dbReference>
<accession>A0ABS1KXG6</accession>